<feature type="transmembrane region" description="Helical" evidence="1">
    <location>
        <begin position="40"/>
        <end position="60"/>
    </location>
</feature>
<feature type="transmembrane region" description="Helical" evidence="1">
    <location>
        <begin position="295"/>
        <end position="314"/>
    </location>
</feature>
<dbReference type="AlphaFoldDB" id="A0A176QG26"/>
<reference evidence="4 6" key="2">
    <citation type="submission" date="2019-09" db="EMBL/GenBank/DDBJ databases">
        <title>Complete Genome Sequence of Janibacter melonis M714 with both human health impact and industrial applications.</title>
        <authorList>
            <person name="Jin M."/>
            <person name="Zhao Q.R."/>
        </authorList>
    </citation>
    <scope>NUCLEOTIDE SEQUENCE [LARGE SCALE GENOMIC DNA]</scope>
    <source>
        <strain evidence="4 6">M714</strain>
    </source>
</reference>
<dbReference type="GeneID" id="59162494"/>
<organism evidence="3 5">
    <name type="scientific">Janibacter melonis</name>
    <dbReference type="NCBI Taxonomy" id="262209"/>
    <lineage>
        <taxon>Bacteria</taxon>
        <taxon>Bacillati</taxon>
        <taxon>Actinomycetota</taxon>
        <taxon>Actinomycetes</taxon>
        <taxon>Micrococcales</taxon>
        <taxon>Intrasporangiaceae</taxon>
        <taxon>Janibacter</taxon>
    </lineage>
</organism>
<keyword evidence="1" id="KW-1133">Transmembrane helix</keyword>
<dbReference type="InterPro" id="IPR036465">
    <property type="entry name" value="vWFA_dom_sf"/>
</dbReference>
<dbReference type="Gene3D" id="3.40.50.410">
    <property type="entry name" value="von Willebrand factor, type A domain"/>
    <property type="match status" value="1"/>
</dbReference>
<keyword evidence="1" id="KW-0472">Membrane</keyword>
<sequence length="331" mass="34636">MNGLGLHPVLPWPVAVLLGLVLVGLCVAALLTRPAQRRRWALRTGAAAAVALALLGPGVAGAQAPQASRAINVWFVADTTSSAMARDYPGGKPRLDGYREDIPKIAEALPGARFSLVTFDSSARATMPLTTDTNALQTAVDTMSQEITLYSAGSSITVADEYLRGALTKSKERYPERARVVFYLGDGEQTNGQAPTPFDLGDLVDGGAVLGYGTAKGAPMANLTSIGESDGDITTTDGQTAISKASEDDLKKVAEQLGVPYVHREGGDIAPALAQAEPGELVEDASASTPTHVSLVWVLATLAAALLLVDLWLVSRDVSRITRAAREMEAS</sequence>
<proteinExistence type="predicted"/>
<dbReference type="RefSeq" id="WP_083968254.1">
    <property type="nucleotide sequence ID" value="NZ_CAJFZZ010000062.1"/>
</dbReference>
<gene>
    <name evidence="3" type="ORF">AWH69_02000</name>
    <name evidence="4" type="ORF">EEW87_014975</name>
</gene>
<dbReference type="Proteomes" id="UP000271708">
    <property type="component" value="Chromosome"/>
</dbReference>
<dbReference type="EMBL" id="CP044548">
    <property type="protein sequence ID" value="QFQ31351.2"/>
    <property type="molecule type" value="Genomic_DNA"/>
</dbReference>
<dbReference type="Pfam" id="PF13519">
    <property type="entry name" value="VWA_2"/>
    <property type="match status" value="1"/>
</dbReference>
<evidence type="ECO:0000313" key="3">
    <source>
        <dbReference type="EMBL" id="OAB88598.1"/>
    </source>
</evidence>
<evidence type="ECO:0000259" key="2">
    <source>
        <dbReference type="PROSITE" id="PS50234"/>
    </source>
</evidence>
<dbReference type="STRING" id="262209.AWH69_02000"/>
<evidence type="ECO:0000313" key="4">
    <source>
        <dbReference type="EMBL" id="QFQ31351.2"/>
    </source>
</evidence>
<feature type="domain" description="VWFA" evidence="2">
    <location>
        <begin position="72"/>
        <end position="257"/>
    </location>
</feature>
<keyword evidence="1" id="KW-0812">Transmembrane</keyword>
<evidence type="ECO:0000313" key="6">
    <source>
        <dbReference type="Proteomes" id="UP000271708"/>
    </source>
</evidence>
<dbReference type="CDD" id="cd00198">
    <property type="entry name" value="vWFA"/>
    <property type="match status" value="1"/>
</dbReference>
<keyword evidence="5" id="KW-1185">Reference proteome</keyword>
<feature type="transmembrane region" description="Helical" evidence="1">
    <location>
        <begin position="12"/>
        <end position="31"/>
    </location>
</feature>
<dbReference type="EMBL" id="LQZG01000001">
    <property type="protein sequence ID" value="OAB88598.1"/>
    <property type="molecule type" value="Genomic_DNA"/>
</dbReference>
<dbReference type="KEGG" id="jme:EEW87_014975"/>
<name>A0A176QG26_9MICO</name>
<evidence type="ECO:0000256" key="1">
    <source>
        <dbReference type="SAM" id="Phobius"/>
    </source>
</evidence>
<dbReference type="PROSITE" id="PS50234">
    <property type="entry name" value="VWFA"/>
    <property type="match status" value="1"/>
</dbReference>
<accession>A0A5P8FQ80</accession>
<dbReference type="SUPFAM" id="SSF53300">
    <property type="entry name" value="vWA-like"/>
    <property type="match status" value="1"/>
</dbReference>
<protein>
    <submittedName>
        <fullName evidence="4">VWA domain-containing protein</fullName>
    </submittedName>
</protein>
<reference evidence="4" key="3">
    <citation type="submission" date="2019-11" db="EMBL/GenBank/DDBJ databases">
        <authorList>
            <person name="Zhao Q."/>
        </authorList>
    </citation>
    <scope>NUCLEOTIDE SEQUENCE</scope>
    <source>
        <strain evidence="4">M714</strain>
    </source>
</reference>
<reference evidence="3 5" key="1">
    <citation type="submission" date="2016-01" db="EMBL/GenBank/DDBJ databases">
        <title>Janibacter melonis strain CD11_4 genome sequencing and assembly.</title>
        <authorList>
            <person name="Nair G.R."/>
            <person name="Kaur G."/>
            <person name="Chander A.M."/>
            <person name="Mayilraj S."/>
        </authorList>
    </citation>
    <scope>NUCLEOTIDE SEQUENCE [LARGE SCALE GENOMIC DNA]</scope>
    <source>
        <strain evidence="3 5">CD11-4</strain>
    </source>
</reference>
<dbReference type="InterPro" id="IPR002035">
    <property type="entry name" value="VWF_A"/>
</dbReference>
<dbReference type="Proteomes" id="UP000076976">
    <property type="component" value="Unassembled WGS sequence"/>
</dbReference>
<evidence type="ECO:0000313" key="5">
    <source>
        <dbReference type="Proteomes" id="UP000076976"/>
    </source>
</evidence>
<accession>A0A176QG26</accession>